<evidence type="ECO:0000313" key="1">
    <source>
        <dbReference type="EMBL" id="GFH76398.1"/>
    </source>
</evidence>
<evidence type="ECO:0000313" key="4">
    <source>
        <dbReference type="Proteomes" id="UP000480804"/>
    </source>
</evidence>
<reference evidence="1 4" key="2">
    <citation type="submission" date="2020-02" db="EMBL/GenBank/DDBJ databases">
        <title>Whole genome shotgun sequence of Streptomyces gougerotii NBRC 13043.</title>
        <authorList>
            <person name="Ichikawa N."/>
            <person name="Komaki H."/>
            <person name="Tamura T."/>
        </authorList>
    </citation>
    <scope>NUCLEOTIDE SEQUENCE [LARGE SCALE GENOMIC DNA]</scope>
    <source>
        <strain evidence="1 4">NBRC 13043</strain>
    </source>
</reference>
<proteinExistence type="predicted"/>
<dbReference type="AlphaFoldDB" id="A0A6A0CEJ7"/>
<keyword evidence="4" id="KW-1185">Reference proteome</keyword>
<dbReference type="EMBL" id="BMSC01000011">
    <property type="protein sequence ID" value="GGU78996.1"/>
    <property type="molecule type" value="Genomic_DNA"/>
</dbReference>
<name>A0A6A0CEJ7_9ACTN</name>
<dbReference type="InterPro" id="IPR019587">
    <property type="entry name" value="Polyketide_cyclase/dehydratase"/>
</dbReference>
<dbReference type="EMBL" id="BLLO01000011">
    <property type="protein sequence ID" value="GFH76398.1"/>
    <property type="molecule type" value="Genomic_DNA"/>
</dbReference>
<dbReference type="EMBL" id="BLLO01000011">
    <property type="protein sequence ID" value="GFH76409.1"/>
    <property type="molecule type" value="Genomic_DNA"/>
</dbReference>
<reference evidence="3" key="3">
    <citation type="submission" date="2020-09" db="EMBL/GenBank/DDBJ databases">
        <authorList>
            <person name="Sun Q."/>
            <person name="Ohkuma M."/>
        </authorList>
    </citation>
    <scope>NUCLEOTIDE SEQUENCE</scope>
    <source>
        <strain evidence="3">JCM 4136</strain>
    </source>
</reference>
<organism evidence="3 5">
    <name type="scientific">Streptomyces gougerotii</name>
    <dbReference type="NCBI Taxonomy" id="53448"/>
    <lineage>
        <taxon>Bacteria</taxon>
        <taxon>Bacillati</taxon>
        <taxon>Actinomycetota</taxon>
        <taxon>Actinomycetes</taxon>
        <taxon>Kitasatosporales</taxon>
        <taxon>Streptomycetaceae</taxon>
        <taxon>Streptomyces</taxon>
        <taxon>Streptomyces diastaticus group</taxon>
    </lineage>
</organism>
<sequence length="168" mass="18863">MGRVAAWPSRSRGSLAGMDLNHYRFRSRWVLPAAPDAVYQVLEDVPGYPLWWREVREVVRTSEMEGLLRFRSLLPYDLRVTARLRRQDPAARLLEAALDGDLVGSLVWRVGAACGGARVDFDQEVRVTSRTMRLLAVPGRPLFRANHALMMRSGRAGLVRLLAGAKPV</sequence>
<dbReference type="Proteomes" id="UP000660975">
    <property type="component" value="Unassembled WGS sequence"/>
</dbReference>
<dbReference type="Pfam" id="PF10604">
    <property type="entry name" value="Polyketide_cyc2"/>
    <property type="match status" value="1"/>
</dbReference>
<evidence type="ECO:0000313" key="3">
    <source>
        <dbReference type="EMBL" id="GGU78996.1"/>
    </source>
</evidence>
<dbReference type="Proteomes" id="UP000480804">
    <property type="component" value="Unassembled WGS sequence"/>
</dbReference>
<comment type="caution">
    <text evidence="3">The sequence shown here is derived from an EMBL/GenBank/DDBJ whole genome shotgun (WGS) entry which is preliminary data.</text>
</comment>
<dbReference type="InterPro" id="IPR023393">
    <property type="entry name" value="START-like_dom_sf"/>
</dbReference>
<evidence type="ECO:0000313" key="2">
    <source>
        <dbReference type="EMBL" id="GFH76409.1"/>
    </source>
</evidence>
<accession>A0A6A0CEJ7</accession>
<evidence type="ECO:0000313" key="5">
    <source>
        <dbReference type="Proteomes" id="UP000660975"/>
    </source>
</evidence>
<gene>
    <name evidence="3" type="ORF">GCM10010227_36340</name>
    <name evidence="1" type="ORF">Sgou_10680</name>
    <name evidence="2" type="ORF">Sgou_10790</name>
</gene>
<dbReference type="SUPFAM" id="SSF55961">
    <property type="entry name" value="Bet v1-like"/>
    <property type="match status" value="1"/>
</dbReference>
<protein>
    <submittedName>
        <fullName evidence="3">Polyketide cyclase</fullName>
    </submittedName>
</protein>
<dbReference type="Gene3D" id="3.30.530.20">
    <property type="match status" value="1"/>
</dbReference>
<reference evidence="3" key="1">
    <citation type="journal article" date="2014" name="Int. J. Syst. Evol. Microbiol.">
        <title>Complete genome sequence of Corynebacterium casei LMG S-19264T (=DSM 44701T), isolated from a smear-ripened cheese.</title>
        <authorList>
            <consortium name="US DOE Joint Genome Institute (JGI-PGF)"/>
            <person name="Walter F."/>
            <person name="Albersmeier A."/>
            <person name="Kalinowski J."/>
            <person name="Ruckert C."/>
        </authorList>
    </citation>
    <scope>NUCLEOTIDE SEQUENCE</scope>
    <source>
        <strain evidence="3">JCM 4136</strain>
    </source>
</reference>